<keyword evidence="1" id="KW-0732">Signal</keyword>
<name>A0A934S3Z4_9BACT</name>
<gene>
    <name evidence="3" type="ORF">JIN87_20890</name>
</gene>
<dbReference type="Proteomes" id="UP000617628">
    <property type="component" value="Unassembled WGS sequence"/>
</dbReference>
<evidence type="ECO:0000313" key="4">
    <source>
        <dbReference type="Proteomes" id="UP000617628"/>
    </source>
</evidence>
<evidence type="ECO:0000313" key="3">
    <source>
        <dbReference type="EMBL" id="MBK1879357.1"/>
    </source>
</evidence>
<dbReference type="AlphaFoldDB" id="A0A934S3Z4"/>
<dbReference type="Gene3D" id="3.20.20.80">
    <property type="entry name" value="Glycosidases"/>
    <property type="match status" value="1"/>
</dbReference>
<protein>
    <submittedName>
        <fullName evidence="3">DUF5060 domain-containing protein</fullName>
    </submittedName>
</protein>
<organism evidence="3 4">
    <name type="scientific">Pelagicoccus mobilis</name>
    <dbReference type="NCBI Taxonomy" id="415221"/>
    <lineage>
        <taxon>Bacteria</taxon>
        <taxon>Pseudomonadati</taxon>
        <taxon>Verrucomicrobiota</taxon>
        <taxon>Opitutia</taxon>
        <taxon>Puniceicoccales</taxon>
        <taxon>Pelagicoccaceae</taxon>
        <taxon>Pelagicoccus</taxon>
    </lineage>
</organism>
<keyword evidence="4" id="KW-1185">Reference proteome</keyword>
<dbReference type="EMBL" id="JAENIL010000046">
    <property type="protein sequence ID" value="MBK1879357.1"/>
    <property type="molecule type" value="Genomic_DNA"/>
</dbReference>
<reference evidence="3" key="1">
    <citation type="submission" date="2021-01" db="EMBL/GenBank/DDBJ databases">
        <title>Modified the classification status of verrucomicrobia.</title>
        <authorList>
            <person name="Feng X."/>
        </authorList>
    </citation>
    <scope>NUCLEOTIDE SEQUENCE</scope>
    <source>
        <strain evidence="3">KCTC 13126</strain>
    </source>
</reference>
<dbReference type="Gene3D" id="2.60.40.10">
    <property type="entry name" value="Immunoglobulins"/>
    <property type="match status" value="1"/>
</dbReference>
<dbReference type="RefSeq" id="WP_200357570.1">
    <property type="nucleotide sequence ID" value="NZ_JAENIL010000046.1"/>
</dbReference>
<evidence type="ECO:0000256" key="1">
    <source>
        <dbReference type="SAM" id="SignalP"/>
    </source>
</evidence>
<dbReference type="InterPro" id="IPR013783">
    <property type="entry name" value="Ig-like_fold"/>
</dbReference>
<proteinExistence type="predicted"/>
<comment type="caution">
    <text evidence="3">The sequence shown here is derived from an EMBL/GenBank/DDBJ whole genome shotgun (WGS) entry which is preliminary data.</text>
</comment>
<dbReference type="Pfam" id="PF16586">
    <property type="entry name" value="DUF5060"/>
    <property type="match status" value="1"/>
</dbReference>
<feature type="domain" description="DUF5060" evidence="2">
    <location>
        <begin position="31"/>
        <end position="111"/>
    </location>
</feature>
<feature type="signal peptide" evidence="1">
    <location>
        <begin position="1"/>
        <end position="25"/>
    </location>
</feature>
<evidence type="ECO:0000259" key="2">
    <source>
        <dbReference type="Pfam" id="PF16586"/>
    </source>
</evidence>
<dbReference type="InterPro" id="IPR032260">
    <property type="entry name" value="DUF5060"/>
</dbReference>
<feature type="chain" id="PRO_5037921413" evidence="1">
    <location>
        <begin position="26"/>
        <end position="613"/>
    </location>
</feature>
<sequence length="613" mass="69077">MSLRFLSKVLAQCMVGFIAAASLHAKDAHTIHLWEPIVLTFEGPEAIESAATFRNYRLDVVFSNGVKSVTAPGYFAADGDAANTSADSGNKWRVKFTPDVVGEWSYKVSFREGKDIAVSTKPNAGKAVKPIDGKSGTFKVIPTSPDAKGFFAKGQLRYVGEHYVQHQGTGEWFVKAGPGSPEDFLGYAGFDGTHDRGSNLPDDALGEDGLHNYAPHINDWREGDPTWGQGRGKGIIGALNYLAEMGANTIYNVLITLNGDADTTWPWVAPLEYAEGEAPDFKYKRTKYKNLDVYDVSKLDQWDIVFTHMDRLGINHDTYLTENENTTLLNGDQLGFETKLYFREMAARFSYHLSWRWNIGEEPHDVRPPEMSEWMEYLQTINIYNHPVGHHCSGKRELRYDVYEPQLGKEYMDGAFLQINEDYHEETLKYVKASREAGKKWVVPIDEPNRILPGNDDMARESFWKVAMAGGEGIGVYVAYQLSDYTDITIEDFRRLESVWEVVSHGVRFFQIPEINRELPKLITQNELIRNGYCLADRGNLYIVWTKHAAAVDLDITDSPGTYSVQWYDPFNGGDLVAGPEVTVEEGGKPIYFGTPPTSHNEWIVVVKRVEDE</sequence>
<accession>A0A934S3Z4</accession>